<keyword evidence="4" id="KW-0658">Purine biosynthesis</keyword>
<evidence type="ECO:0000256" key="6">
    <source>
        <dbReference type="ARBA" id="ARBA00023211"/>
    </source>
</evidence>
<dbReference type="Pfam" id="PF02844">
    <property type="entry name" value="GARS_N"/>
    <property type="match status" value="1"/>
</dbReference>
<evidence type="ECO:0000256" key="2">
    <source>
        <dbReference type="ARBA" id="ARBA00022723"/>
    </source>
</evidence>
<reference evidence="9" key="1">
    <citation type="submission" date="2025-08" db="UniProtKB">
        <authorList>
            <consortium name="Ensembl"/>
        </authorList>
    </citation>
    <scope>IDENTIFICATION</scope>
</reference>
<evidence type="ECO:0000256" key="3">
    <source>
        <dbReference type="ARBA" id="ARBA00022741"/>
    </source>
</evidence>
<dbReference type="SMART" id="SM01209">
    <property type="entry name" value="GARS_A"/>
    <property type="match status" value="1"/>
</dbReference>
<accession>A0A8C5INI4</accession>
<dbReference type="GO" id="GO:0046872">
    <property type="term" value="F:metal ion binding"/>
    <property type="evidence" value="ECO:0007669"/>
    <property type="project" value="UniProtKB-KW"/>
</dbReference>
<evidence type="ECO:0000256" key="4">
    <source>
        <dbReference type="ARBA" id="ARBA00022755"/>
    </source>
</evidence>
<evidence type="ECO:0000259" key="7">
    <source>
        <dbReference type="Pfam" id="PF01071"/>
    </source>
</evidence>
<dbReference type="Proteomes" id="UP000694408">
    <property type="component" value="Unplaced"/>
</dbReference>
<keyword evidence="5" id="KW-0067">ATP-binding</keyword>
<keyword evidence="1" id="KW-0436">Ligase</keyword>
<dbReference type="InterPro" id="IPR013815">
    <property type="entry name" value="ATP_grasp_subdomain_1"/>
</dbReference>
<dbReference type="FunFam" id="3.40.50.20:FF:000006">
    <property type="entry name" value="Phosphoribosylamine--glycine ligase, chloroplastic"/>
    <property type="match status" value="1"/>
</dbReference>
<dbReference type="InterPro" id="IPR020561">
    <property type="entry name" value="PRibGlycinamid_synth_ATP-grasp"/>
</dbReference>
<name>A0A8C5INI4_JUNHY</name>
<dbReference type="GO" id="GO:0009113">
    <property type="term" value="P:purine nucleobase biosynthetic process"/>
    <property type="evidence" value="ECO:0007669"/>
    <property type="project" value="InterPro"/>
</dbReference>
<dbReference type="InterPro" id="IPR000115">
    <property type="entry name" value="PRibGlycinamide_synth"/>
</dbReference>
<proteinExistence type="predicted"/>
<sequence>MAERVLVVGSGGREHALAWKLAQSPHVKHVFVAPGNAGTADNGKISNSAVLVSNHTIVTQFCKDHNIGLVVVGPEALLAAGKTSLGRCINYLRQREHPGAKWRFLWITDFPAWVVRARGPAARREVTIAASKEEACRAVQEIMQDRMFGEMVVIEELLQGEELSCSCFTDGVTVACMPPAQPHKRLLDGEQGPSTAGMGAYCPVPQVRVTFLLCPSADIPLTQGILPHAGPGCFPRFAVPECGKGLIPGCCLQQHQPGHGWAKFPLVQRDWIPSCSDRVGV</sequence>
<keyword evidence="6" id="KW-0464">Manganese</keyword>
<feature type="domain" description="Phosphoribosylglycinamide synthetase ATP-grasp (A)" evidence="7">
    <location>
        <begin position="104"/>
        <end position="207"/>
    </location>
</feature>
<keyword evidence="2" id="KW-0479">Metal-binding</keyword>
<dbReference type="SUPFAM" id="SSF52440">
    <property type="entry name" value="PreATP-grasp domain"/>
    <property type="match status" value="1"/>
</dbReference>
<protein>
    <recommendedName>
        <fullName evidence="11">PUR2 protein</fullName>
    </recommendedName>
</protein>
<dbReference type="SUPFAM" id="SSF56059">
    <property type="entry name" value="Glutathione synthetase ATP-binding domain-like"/>
    <property type="match status" value="1"/>
</dbReference>
<evidence type="ECO:0008006" key="11">
    <source>
        <dbReference type="Google" id="ProtNLM"/>
    </source>
</evidence>
<dbReference type="GO" id="GO:0006164">
    <property type="term" value="P:purine nucleotide biosynthetic process"/>
    <property type="evidence" value="ECO:0007669"/>
    <property type="project" value="UniProtKB-KW"/>
</dbReference>
<dbReference type="PANTHER" id="PTHR43472:SF1">
    <property type="entry name" value="PHOSPHORIBOSYLAMINE--GLYCINE LIGASE, CHLOROPLASTIC"/>
    <property type="match status" value="1"/>
</dbReference>
<evidence type="ECO:0000313" key="10">
    <source>
        <dbReference type="Proteomes" id="UP000694408"/>
    </source>
</evidence>
<dbReference type="Ensembl" id="ENSJHYT00000005747.1">
    <property type="protein sequence ID" value="ENSJHYP00000004664.1"/>
    <property type="gene ID" value="ENSJHYG00000003833.1"/>
</dbReference>
<dbReference type="GO" id="GO:0004637">
    <property type="term" value="F:phosphoribosylamine-glycine ligase activity"/>
    <property type="evidence" value="ECO:0007669"/>
    <property type="project" value="InterPro"/>
</dbReference>
<dbReference type="PANTHER" id="PTHR43472">
    <property type="entry name" value="PHOSPHORIBOSYLAMINE--GLYCINE LIGASE"/>
    <property type="match status" value="1"/>
</dbReference>
<dbReference type="Pfam" id="PF01071">
    <property type="entry name" value="GARS_A"/>
    <property type="match status" value="1"/>
</dbReference>
<evidence type="ECO:0000259" key="8">
    <source>
        <dbReference type="Pfam" id="PF02844"/>
    </source>
</evidence>
<keyword evidence="10" id="KW-1185">Reference proteome</keyword>
<dbReference type="GO" id="GO:0005524">
    <property type="term" value="F:ATP binding"/>
    <property type="evidence" value="ECO:0007669"/>
    <property type="project" value="UniProtKB-KW"/>
</dbReference>
<dbReference type="AlphaFoldDB" id="A0A8C5INI4"/>
<dbReference type="InterPro" id="IPR020562">
    <property type="entry name" value="PRibGlycinamide_synth_N"/>
</dbReference>
<keyword evidence="3" id="KW-0547">Nucleotide-binding</keyword>
<dbReference type="Gene3D" id="3.30.470.20">
    <property type="entry name" value="ATP-grasp fold, B domain"/>
    <property type="match status" value="1"/>
</dbReference>
<evidence type="ECO:0000256" key="5">
    <source>
        <dbReference type="ARBA" id="ARBA00022840"/>
    </source>
</evidence>
<dbReference type="Gene3D" id="3.30.1490.20">
    <property type="entry name" value="ATP-grasp fold, A domain"/>
    <property type="match status" value="1"/>
</dbReference>
<dbReference type="Gene3D" id="3.40.50.20">
    <property type="match status" value="1"/>
</dbReference>
<evidence type="ECO:0000313" key="9">
    <source>
        <dbReference type="Ensembl" id="ENSJHYP00000004664.1"/>
    </source>
</evidence>
<dbReference type="InterPro" id="IPR016185">
    <property type="entry name" value="PreATP-grasp_dom_sf"/>
</dbReference>
<evidence type="ECO:0000256" key="1">
    <source>
        <dbReference type="ARBA" id="ARBA00022598"/>
    </source>
</evidence>
<reference evidence="9" key="2">
    <citation type="submission" date="2025-09" db="UniProtKB">
        <authorList>
            <consortium name="Ensembl"/>
        </authorList>
    </citation>
    <scope>IDENTIFICATION</scope>
</reference>
<feature type="domain" description="Phosphoribosylglycinamide synthetase N-terminal" evidence="8">
    <location>
        <begin position="4"/>
        <end position="81"/>
    </location>
</feature>
<organism evidence="9 10">
    <name type="scientific">Junco hyemalis</name>
    <name type="common">Dark-eyed junco</name>
    <dbReference type="NCBI Taxonomy" id="40217"/>
    <lineage>
        <taxon>Eukaryota</taxon>
        <taxon>Metazoa</taxon>
        <taxon>Chordata</taxon>
        <taxon>Craniata</taxon>
        <taxon>Vertebrata</taxon>
        <taxon>Euteleostomi</taxon>
        <taxon>Archelosauria</taxon>
        <taxon>Archosauria</taxon>
        <taxon>Dinosauria</taxon>
        <taxon>Saurischia</taxon>
        <taxon>Theropoda</taxon>
        <taxon>Coelurosauria</taxon>
        <taxon>Aves</taxon>
        <taxon>Neognathae</taxon>
        <taxon>Neoaves</taxon>
        <taxon>Telluraves</taxon>
        <taxon>Australaves</taxon>
        <taxon>Passeriformes</taxon>
        <taxon>Passerellidae</taxon>
        <taxon>Junco</taxon>
    </lineage>
</organism>